<evidence type="ECO:0000313" key="2">
    <source>
        <dbReference type="Proteomes" id="UP001497680"/>
    </source>
</evidence>
<comment type="caution">
    <text evidence="1">The sequence shown here is derived from an EMBL/GenBank/DDBJ whole genome shotgun (WGS) entry which is preliminary data.</text>
</comment>
<dbReference type="EMBL" id="MU394320">
    <property type="protein sequence ID" value="KAI6085908.1"/>
    <property type="molecule type" value="Genomic_DNA"/>
</dbReference>
<evidence type="ECO:0000313" key="1">
    <source>
        <dbReference type="EMBL" id="KAI6085908.1"/>
    </source>
</evidence>
<keyword evidence="2" id="KW-1185">Reference proteome</keyword>
<name>A0ACC0CZU4_9PEZI</name>
<protein>
    <submittedName>
        <fullName evidence="1">Uncharacterized protein</fullName>
    </submittedName>
</protein>
<proteinExistence type="predicted"/>
<gene>
    <name evidence="1" type="ORF">F4821DRAFT_141207</name>
</gene>
<sequence length="111" mass="12570">MVKLNKAKKPERAQRMAKAMSSLTGGEGYELDPWQYWSLGRQPSTYPSSLSLTRSSSRTTPAEEAEESAGEMMEVARGRWYRLFLCCRGGRRISWEDDGGGKRKMAQAFLK</sequence>
<accession>A0ACC0CZU4</accession>
<organism evidence="1 2">
    <name type="scientific">Hypoxylon rubiginosum</name>
    <dbReference type="NCBI Taxonomy" id="110542"/>
    <lineage>
        <taxon>Eukaryota</taxon>
        <taxon>Fungi</taxon>
        <taxon>Dikarya</taxon>
        <taxon>Ascomycota</taxon>
        <taxon>Pezizomycotina</taxon>
        <taxon>Sordariomycetes</taxon>
        <taxon>Xylariomycetidae</taxon>
        <taxon>Xylariales</taxon>
        <taxon>Hypoxylaceae</taxon>
        <taxon>Hypoxylon</taxon>
    </lineage>
</organism>
<dbReference type="Proteomes" id="UP001497680">
    <property type="component" value="Unassembled WGS sequence"/>
</dbReference>
<reference evidence="1 2" key="1">
    <citation type="journal article" date="2022" name="New Phytol.">
        <title>Ecological generalism drives hyperdiversity of secondary metabolite gene clusters in xylarialean endophytes.</title>
        <authorList>
            <person name="Franco M.E.E."/>
            <person name="Wisecaver J.H."/>
            <person name="Arnold A.E."/>
            <person name="Ju Y.M."/>
            <person name="Slot J.C."/>
            <person name="Ahrendt S."/>
            <person name="Moore L.P."/>
            <person name="Eastman K.E."/>
            <person name="Scott K."/>
            <person name="Konkel Z."/>
            <person name="Mondo S.J."/>
            <person name="Kuo A."/>
            <person name="Hayes R.D."/>
            <person name="Haridas S."/>
            <person name="Andreopoulos B."/>
            <person name="Riley R."/>
            <person name="LaButti K."/>
            <person name="Pangilinan J."/>
            <person name="Lipzen A."/>
            <person name="Amirebrahimi M."/>
            <person name="Yan J."/>
            <person name="Adam C."/>
            <person name="Keymanesh K."/>
            <person name="Ng V."/>
            <person name="Louie K."/>
            <person name="Northen T."/>
            <person name="Drula E."/>
            <person name="Henrissat B."/>
            <person name="Hsieh H.M."/>
            <person name="Youens-Clark K."/>
            <person name="Lutzoni F."/>
            <person name="Miadlikowska J."/>
            <person name="Eastwood D.C."/>
            <person name="Hamelin R.C."/>
            <person name="Grigoriev I.V."/>
            <person name="U'Ren J.M."/>
        </authorList>
    </citation>
    <scope>NUCLEOTIDE SEQUENCE [LARGE SCALE GENOMIC DNA]</scope>
    <source>
        <strain evidence="1 2">ER1909</strain>
    </source>
</reference>